<evidence type="ECO:0000256" key="6">
    <source>
        <dbReference type="ARBA" id="ARBA00023065"/>
    </source>
</evidence>
<dbReference type="Pfam" id="PF00691">
    <property type="entry name" value="OmpA"/>
    <property type="match status" value="1"/>
</dbReference>
<evidence type="ECO:0000313" key="14">
    <source>
        <dbReference type="Proteomes" id="UP001161391"/>
    </source>
</evidence>
<dbReference type="PANTHER" id="PTHR30329">
    <property type="entry name" value="STATOR ELEMENT OF FLAGELLAR MOTOR COMPLEX"/>
    <property type="match status" value="1"/>
</dbReference>
<evidence type="ECO:0000256" key="7">
    <source>
        <dbReference type="ARBA" id="ARBA00023114"/>
    </source>
</evidence>
<reference evidence="13" key="2">
    <citation type="submission" date="2023-01" db="EMBL/GenBank/DDBJ databases">
        <title>Draft genome sequence of Algimonas ampicilliniresistens strain NBRC 108219.</title>
        <authorList>
            <person name="Sun Q."/>
            <person name="Mori K."/>
        </authorList>
    </citation>
    <scope>NUCLEOTIDE SEQUENCE</scope>
    <source>
        <strain evidence="13">NBRC 108219</strain>
    </source>
</reference>
<accession>A0ABQ5V7K0</accession>
<keyword evidence="9" id="KW-0998">Cell outer membrane</keyword>
<name>A0ABQ5V7K0_9PROT</name>
<dbReference type="EMBL" id="BSNK01000001">
    <property type="protein sequence ID" value="GLQ23523.1"/>
    <property type="molecule type" value="Genomic_DNA"/>
</dbReference>
<dbReference type="Pfam" id="PF13505">
    <property type="entry name" value="OMP_b-brl"/>
    <property type="match status" value="1"/>
</dbReference>
<keyword evidence="5 11" id="KW-0732">Signal</keyword>
<evidence type="ECO:0000256" key="11">
    <source>
        <dbReference type="SAM" id="SignalP"/>
    </source>
</evidence>
<keyword evidence="8 10" id="KW-0472">Membrane</keyword>
<proteinExistence type="predicted"/>
<evidence type="ECO:0000256" key="2">
    <source>
        <dbReference type="ARBA" id="ARBA00022448"/>
    </source>
</evidence>
<evidence type="ECO:0000256" key="9">
    <source>
        <dbReference type="ARBA" id="ARBA00023237"/>
    </source>
</evidence>
<evidence type="ECO:0000256" key="1">
    <source>
        <dbReference type="ARBA" id="ARBA00004571"/>
    </source>
</evidence>
<protein>
    <submittedName>
        <fullName evidence="13">Membrane protein</fullName>
    </submittedName>
</protein>
<dbReference type="PANTHER" id="PTHR30329:SF21">
    <property type="entry name" value="LIPOPROTEIN YIAD-RELATED"/>
    <property type="match status" value="1"/>
</dbReference>
<dbReference type="InterPro" id="IPR050330">
    <property type="entry name" value="Bact_OuterMem_StrucFunc"/>
</dbReference>
<keyword evidence="3" id="KW-1134">Transmembrane beta strand</keyword>
<evidence type="ECO:0000256" key="8">
    <source>
        <dbReference type="ARBA" id="ARBA00023136"/>
    </source>
</evidence>
<evidence type="ECO:0000256" key="5">
    <source>
        <dbReference type="ARBA" id="ARBA00022729"/>
    </source>
</evidence>
<organism evidence="13 14">
    <name type="scientific">Algimonas ampicilliniresistens</name>
    <dbReference type="NCBI Taxonomy" id="1298735"/>
    <lineage>
        <taxon>Bacteria</taxon>
        <taxon>Pseudomonadati</taxon>
        <taxon>Pseudomonadota</taxon>
        <taxon>Alphaproteobacteria</taxon>
        <taxon>Maricaulales</taxon>
        <taxon>Robiginitomaculaceae</taxon>
        <taxon>Algimonas</taxon>
    </lineage>
</organism>
<keyword evidence="2" id="KW-0813">Transport</keyword>
<dbReference type="CDD" id="cd07185">
    <property type="entry name" value="OmpA_C-like"/>
    <property type="match status" value="1"/>
</dbReference>
<reference evidence="13" key="1">
    <citation type="journal article" date="2014" name="Int. J. Syst. Evol. Microbiol.">
        <title>Complete genome of a new Firmicutes species belonging to the dominant human colonic microbiota ('Ruminococcus bicirculans') reveals two chromosomes and a selective capacity to utilize plant glucans.</title>
        <authorList>
            <consortium name="NISC Comparative Sequencing Program"/>
            <person name="Wegmann U."/>
            <person name="Louis P."/>
            <person name="Goesmann A."/>
            <person name="Henrissat B."/>
            <person name="Duncan S.H."/>
            <person name="Flint H.J."/>
        </authorList>
    </citation>
    <scope>NUCLEOTIDE SEQUENCE</scope>
    <source>
        <strain evidence="13">NBRC 108219</strain>
    </source>
</reference>
<keyword evidence="6" id="KW-0406">Ion transport</keyword>
<dbReference type="SUPFAM" id="SSF56925">
    <property type="entry name" value="OMPA-like"/>
    <property type="match status" value="1"/>
</dbReference>
<feature type="chain" id="PRO_5046576422" evidence="11">
    <location>
        <begin position="24"/>
        <end position="456"/>
    </location>
</feature>
<keyword evidence="4" id="KW-0812">Transmembrane</keyword>
<dbReference type="InterPro" id="IPR011250">
    <property type="entry name" value="OMP/PagP_B-barrel"/>
</dbReference>
<dbReference type="RefSeq" id="WP_284389029.1">
    <property type="nucleotide sequence ID" value="NZ_BSNK01000001.1"/>
</dbReference>
<evidence type="ECO:0000256" key="4">
    <source>
        <dbReference type="ARBA" id="ARBA00022692"/>
    </source>
</evidence>
<dbReference type="InterPro" id="IPR006665">
    <property type="entry name" value="OmpA-like"/>
</dbReference>
<dbReference type="PRINTS" id="PR01021">
    <property type="entry name" value="OMPADOMAIN"/>
</dbReference>
<feature type="domain" description="OmpA-like" evidence="12">
    <location>
        <begin position="336"/>
        <end position="448"/>
    </location>
</feature>
<dbReference type="SUPFAM" id="SSF103088">
    <property type="entry name" value="OmpA-like"/>
    <property type="match status" value="1"/>
</dbReference>
<dbReference type="Proteomes" id="UP001161391">
    <property type="component" value="Unassembled WGS sequence"/>
</dbReference>
<dbReference type="Gene3D" id="3.30.1330.60">
    <property type="entry name" value="OmpA-like domain"/>
    <property type="match status" value="1"/>
</dbReference>
<keyword evidence="14" id="KW-1185">Reference proteome</keyword>
<evidence type="ECO:0000259" key="12">
    <source>
        <dbReference type="PROSITE" id="PS51123"/>
    </source>
</evidence>
<comment type="caution">
    <text evidence="13">The sequence shown here is derived from an EMBL/GenBank/DDBJ whole genome shotgun (WGS) entry which is preliminary data.</text>
</comment>
<gene>
    <name evidence="13" type="ORF">GCM10007853_13970</name>
</gene>
<evidence type="ECO:0000256" key="3">
    <source>
        <dbReference type="ARBA" id="ARBA00022452"/>
    </source>
</evidence>
<dbReference type="InterPro" id="IPR036737">
    <property type="entry name" value="OmpA-like_sf"/>
</dbReference>
<keyword evidence="7" id="KW-0626">Porin</keyword>
<dbReference type="InterPro" id="IPR027385">
    <property type="entry name" value="Beta-barrel_OMP"/>
</dbReference>
<sequence length="456" mass="48345">MKHRLLFAAAATALMAAPTLASAQDSGVYIKAQAGYGIVNDADISLTNAAPAGLVGDVAGEGNLALALGLGYDFGNNWRLELDASTLYNDLGAIGGQPSSKASIHANTLMLNALYDFDDFGRWSPFVGAGIGVAEGNVSLSAQDFVNDLGNVIVANPACVSPPVGARISRACVISDTDKNLAWNLIAGVGYSITDNLTWDTNYRYVNMGDIDVEGTYVQANVPGVGGLFNTATASVENVSAHMLMTGFRYRFGDSTPPAPVYVPPPPPKTYMCDDGVTEVTDITLCPVQTVICWDGVTEVTDLGLCPAEPVMVTCSDGVTMVSDLAACPIIALCPEQFRQELIYYEFDKGQSAETRNTINRIMDVGQFCNIDSVRVVGHTDTSGSAAYNMGLSDRRATDAREELVRQGVNAAIISSEGKGETEPFVQTGDGVRERLNRRTEVLITLSEVGTAMMSN</sequence>
<evidence type="ECO:0000313" key="13">
    <source>
        <dbReference type="EMBL" id="GLQ23523.1"/>
    </source>
</evidence>
<comment type="subcellular location">
    <subcellularLocation>
        <location evidence="1">Cell outer membrane</location>
        <topology evidence="1">Multi-pass membrane protein</topology>
    </subcellularLocation>
</comment>
<evidence type="ECO:0000256" key="10">
    <source>
        <dbReference type="PROSITE-ProRule" id="PRU00473"/>
    </source>
</evidence>
<dbReference type="Gene3D" id="2.40.160.20">
    <property type="match status" value="1"/>
</dbReference>
<feature type="signal peptide" evidence="11">
    <location>
        <begin position="1"/>
        <end position="23"/>
    </location>
</feature>
<dbReference type="PROSITE" id="PS51123">
    <property type="entry name" value="OMPA_2"/>
    <property type="match status" value="1"/>
</dbReference>
<dbReference type="InterPro" id="IPR006664">
    <property type="entry name" value="OMP_bac"/>
</dbReference>